<dbReference type="AlphaFoldDB" id="E4X4H5"/>
<dbReference type="Proteomes" id="UP000001307">
    <property type="component" value="Unassembled WGS sequence"/>
</dbReference>
<accession>E4X4H5</accession>
<dbReference type="OrthoDB" id="10400396at2759"/>
<organism evidence="2">
    <name type="scientific">Oikopleura dioica</name>
    <name type="common">Tunicate</name>
    <dbReference type="NCBI Taxonomy" id="34765"/>
    <lineage>
        <taxon>Eukaryota</taxon>
        <taxon>Metazoa</taxon>
        <taxon>Chordata</taxon>
        <taxon>Tunicata</taxon>
        <taxon>Appendicularia</taxon>
        <taxon>Copelata</taxon>
        <taxon>Oikopleuridae</taxon>
        <taxon>Oikopleura</taxon>
    </lineage>
</organism>
<proteinExistence type="predicted"/>
<feature type="region of interest" description="Disordered" evidence="1">
    <location>
        <begin position="18"/>
        <end position="53"/>
    </location>
</feature>
<feature type="region of interest" description="Disordered" evidence="1">
    <location>
        <begin position="69"/>
        <end position="89"/>
    </location>
</feature>
<name>E4X4H5_OIKDI</name>
<gene>
    <name evidence="2" type="ORF">GSOID_T00001302001</name>
</gene>
<evidence type="ECO:0000313" key="3">
    <source>
        <dbReference type="Proteomes" id="UP000001307"/>
    </source>
</evidence>
<keyword evidence="3" id="KW-1185">Reference proteome</keyword>
<dbReference type="EMBL" id="FN653024">
    <property type="protein sequence ID" value="CBY23965.1"/>
    <property type="molecule type" value="Genomic_DNA"/>
</dbReference>
<reference evidence="2" key="1">
    <citation type="journal article" date="2010" name="Science">
        <title>Plasticity of animal genome architecture unmasked by rapid evolution of a pelagic tunicate.</title>
        <authorList>
            <person name="Denoeud F."/>
            <person name="Henriet S."/>
            <person name="Mungpakdee S."/>
            <person name="Aury J.M."/>
            <person name="Da Silva C."/>
            <person name="Brinkmann H."/>
            <person name="Mikhaleva J."/>
            <person name="Olsen L.C."/>
            <person name="Jubin C."/>
            <person name="Canestro C."/>
            <person name="Bouquet J.M."/>
            <person name="Danks G."/>
            <person name="Poulain J."/>
            <person name="Campsteijn C."/>
            <person name="Adamski M."/>
            <person name="Cross I."/>
            <person name="Yadetie F."/>
            <person name="Muffato M."/>
            <person name="Louis A."/>
            <person name="Butcher S."/>
            <person name="Tsagkogeorga G."/>
            <person name="Konrad A."/>
            <person name="Singh S."/>
            <person name="Jensen M.F."/>
            <person name="Cong E.H."/>
            <person name="Eikeseth-Otteraa H."/>
            <person name="Noel B."/>
            <person name="Anthouard V."/>
            <person name="Porcel B.M."/>
            <person name="Kachouri-Lafond R."/>
            <person name="Nishino A."/>
            <person name="Ugolini M."/>
            <person name="Chourrout P."/>
            <person name="Nishida H."/>
            <person name="Aasland R."/>
            <person name="Huzurbazar S."/>
            <person name="Westhof E."/>
            <person name="Delsuc F."/>
            <person name="Lehrach H."/>
            <person name="Reinhardt R."/>
            <person name="Weissenbach J."/>
            <person name="Roy S.W."/>
            <person name="Artiguenave F."/>
            <person name="Postlethwait J.H."/>
            <person name="Manak J.R."/>
            <person name="Thompson E.M."/>
            <person name="Jaillon O."/>
            <person name="Du Pasquier L."/>
            <person name="Boudinot P."/>
            <person name="Liberles D.A."/>
            <person name="Volff J.N."/>
            <person name="Philippe H."/>
            <person name="Lenhard B."/>
            <person name="Roest Crollius H."/>
            <person name="Wincker P."/>
            <person name="Chourrout D."/>
        </authorList>
    </citation>
    <scope>NUCLEOTIDE SEQUENCE [LARGE SCALE GENOMIC DNA]</scope>
</reference>
<evidence type="ECO:0000256" key="1">
    <source>
        <dbReference type="SAM" id="MobiDB-lite"/>
    </source>
</evidence>
<sequence>MMTGLRAYHRANSNTEANTIKAGIHENESDIESDDFAPSKNEKQCMNQPPVPKVLHDHAQKWTPNESAFSEDAYPASSSSSSPGPWQNHSLATPAPATFPVCHPQIPGFTIFIQLIENLNAMELTSIPYWFEANRFIDTLKQYGMDPLVESIFTTTLFKWFQLDGEIKKEWKNSIVHGAGLDRIVRELVAAIRKHPEKFGNKRKLDISYDLLRIGYSLKKPHIADIINECKYDNNDIVPLEEVMLFCKNNFSHYLVRAIRPDLKKKMINSAACWLGASNYPFTWPEYDLILLTKTLGDYICSDEFSSIGLETTIPEIFLNINISPNGRHPDGRLLTIHWLDAFHRVFGKRDENNEMFRAIVTRCATVLMGSNFETLSAKDWSCIIRACKRFSNVRAVGDLLFRLADHIPSRDPNVRDILLNFIALDSAGIYSTKLRNYVAGGLSYLASYNNLVICDCRALRHTNACYGVKTNELLDAVDIICNSDGFVDRSVHEICQDLTRSQSVTSQALSF</sequence>
<evidence type="ECO:0000313" key="2">
    <source>
        <dbReference type="EMBL" id="CBY23965.1"/>
    </source>
</evidence>
<protein>
    <submittedName>
        <fullName evidence="2">Uncharacterized protein</fullName>
    </submittedName>
</protein>
<dbReference type="InParanoid" id="E4X4H5"/>